<gene>
    <name evidence="2" type="ORF">EIB71_10050</name>
</gene>
<evidence type="ECO:0008006" key="4">
    <source>
        <dbReference type="Google" id="ProtNLM"/>
    </source>
</evidence>
<evidence type="ECO:0000256" key="1">
    <source>
        <dbReference type="SAM" id="MobiDB-lite"/>
    </source>
</evidence>
<reference evidence="2 3" key="1">
    <citation type="submission" date="2018-11" db="EMBL/GenBank/DDBJ databases">
        <title>Proposal to divide the Flavobacteriaceae and reorganize its genera based on Amino Acid Identity values calculated from whole genome sequences.</title>
        <authorList>
            <person name="Nicholson A.C."/>
            <person name="Gulvik C.A."/>
            <person name="Whitney A.M."/>
            <person name="Humrighouse B.W."/>
            <person name="Bell M."/>
            <person name="Holmes B."/>
            <person name="Steigerwalt A.G."/>
            <person name="Villarma A."/>
            <person name="Sheth M."/>
            <person name="Batra D."/>
            <person name="Pryor J."/>
            <person name="Bernardet J.-F."/>
            <person name="Hugo C."/>
            <person name="Kampfer P."/>
            <person name="Newman J.D."/>
            <person name="McQuiston J.R."/>
        </authorList>
    </citation>
    <scope>NUCLEOTIDE SEQUENCE [LARGE SCALE GENOMIC DNA]</scope>
    <source>
        <strain evidence="2 3">H3001</strain>
    </source>
</reference>
<dbReference type="RefSeq" id="WP_124758319.1">
    <property type="nucleotide sequence ID" value="NZ_CBCRWA010000001.1"/>
</dbReference>
<protein>
    <recommendedName>
        <fullName evidence="4">Lipoprotein</fullName>
    </recommendedName>
</protein>
<evidence type="ECO:0000313" key="3">
    <source>
        <dbReference type="Proteomes" id="UP000274483"/>
    </source>
</evidence>
<accession>A0ABM7CAE5</accession>
<sequence>MFAEHLGTLKDIMMKKLILFAVLGGIFFGSCAQKEEQREEYKDEHSVEEKRNAGVDSAAFNDEEQVQDSMEVK</sequence>
<feature type="compositionally biased region" description="Basic and acidic residues" evidence="1">
    <location>
        <begin position="39"/>
        <end position="53"/>
    </location>
</feature>
<dbReference type="EMBL" id="CP034158">
    <property type="protein sequence ID" value="AZI67986.1"/>
    <property type="molecule type" value="Genomic_DNA"/>
</dbReference>
<evidence type="ECO:0000313" key="2">
    <source>
        <dbReference type="EMBL" id="AZI67986.1"/>
    </source>
</evidence>
<name>A0ABM7CAE5_9FLAO</name>
<keyword evidence="3" id="KW-1185">Reference proteome</keyword>
<feature type="region of interest" description="Disordered" evidence="1">
    <location>
        <begin position="39"/>
        <end position="73"/>
    </location>
</feature>
<organism evidence="2 3">
    <name type="scientific">Kaistella daneshvariae</name>
    <dbReference type="NCBI Taxonomy" id="2487074"/>
    <lineage>
        <taxon>Bacteria</taxon>
        <taxon>Pseudomonadati</taxon>
        <taxon>Bacteroidota</taxon>
        <taxon>Flavobacteriia</taxon>
        <taxon>Flavobacteriales</taxon>
        <taxon>Weeksellaceae</taxon>
        <taxon>Chryseobacterium group</taxon>
        <taxon>Kaistella</taxon>
    </lineage>
</organism>
<proteinExistence type="predicted"/>
<dbReference type="Proteomes" id="UP000274483">
    <property type="component" value="Chromosome"/>
</dbReference>